<dbReference type="OrthoDB" id="3644718at2759"/>
<feature type="compositionally biased region" description="Basic and acidic residues" evidence="1">
    <location>
        <begin position="165"/>
        <end position="181"/>
    </location>
</feature>
<gene>
    <name evidence="2" type="ORF">CBER1_08150</name>
</gene>
<name>A0A2S6CLH6_9PEZI</name>
<reference evidence="3" key="1">
    <citation type="journal article" date="2017" name="bioRxiv">
        <title>Conservation of a gene cluster reveals novel cercosporin biosynthetic mechanisms and extends production to the genus Colletotrichum.</title>
        <authorList>
            <person name="de Jonge R."/>
            <person name="Ebert M.K."/>
            <person name="Huitt-Roehl C.R."/>
            <person name="Pal P."/>
            <person name="Suttle J.C."/>
            <person name="Spanner R.E."/>
            <person name="Neubauer J.D."/>
            <person name="Jurick W.M.II."/>
            <person name="Stott K.A."/>
            <person name="Secor G.A."/>
            <person name="Thomma B.P.H.J."/>
            <person name="Van de Peer Y."/>
            <person name="Townsend C.A."/>
            <person name="Bolton M.D."/>
        </authorList>
    </citation>
    <scope>NUCLEOTIDE SEQUENCE [LARGE SCALE GENOMIC DNA]</scope>
    <source>
        <strain evidence="3">CBS538.71</strain>
    </source>
</reference>
<accession>A0A2S6CLH6</accession>
<evidence type="ECO:0000313" key="3">
    <source>
        <dbReference type="Proteomes" id="UP000237631"/>
    </source>
</evidence>
<dbReference type="AlphaFoldDB" id="A0A2S6CLH6"/>
<sequence>MFLDGLTYFDPYVWKRVIGACKQQLTSISFRGRALIDTNDDVRTAQRVVPNLKSFMFHGGTKSDRHKYLRNLFMPEGLGDNLNSANIRDVAIVASDLILQAIRHWNDDGRSKQLTRREKLAEWLAHEHGEPGLPRTVETLAMAPYSEAAESLDDALSALISAEHGERAAGDQDETAMHDEGQQGTSDSSERYESSTTTDGQISRSGTRYVYPQLKAVHVNPLDRLVLPTKNSIPDSG</sequence>
<evidence type="ECO:0000313" key="2">
    <source>
        <dbReference type="EMBL" id="PPJ60572.1"/>
    </source>
</evidence>
<proteinExistence type="predicted"/>
<dbReference type="Proteomes" id="UP000237631">
    <property type="component" value="Unassembled WGS sequence"/>
</dbReference>
<feature type="region of interest" description="Disordered" evidence="1">
    <location>
        <begin position="165"/>
        <end position="208"/>
    </location>
</feature>
<evidence type="ECO:0000256" key="1">
    <source>
        <dbReference type="SAM" id="MobiDB-lite"/>
    </source>
</evidence>
<organism evidence="2 3">
    <name type="scientific">Cercospora berteroae</name>
    <dbReference type="NCBI Taxonomy" id="357750"/>
    <lineage>
        <taxon>Eukaryota</taxon>
        <taxon>Fungi</taxon>
        <taxon>Dikarya</taxon>
        <taxon>Ascomycota</taxon>
        <taxon>Pezizomycotina</taxon>
        <taxon>Dothideomycetes</taxon>
        <taxon>Dothideomycetidae</taxon>
        <taxon>Mycosphaerellales</taxon>
        <taxon>Mycosphaerellaceae</taxon>
        <taxon>Cercospora</taxon>
    </lineage>
</organism>
<protein>
    <submittedName>
        <fullName evidence="2">Uncharacterized protein</fullName>
    </submittedName>
</protein>
<comment type="caution">
    <text evidence="2">The sequence shown here is derived from an EMBL/GenBank/DDBJ whole genome shotgun (WGS) entry which is preliminary data.</text>
</comment>
<keyword evidence="3" id="KW-1185">Reference proteome</keyword>
<feature type="compositionally biased region" description="Polar residues" evidence="1">
    <location>
        <begin position="194"/>
        <end position="206"/>
    </location>
</feature>
<dbReference type="EMBL" id="PNEN01000253">
    <property type="protein sequence ID" value="PPJ60572.1"/>
    <property type="molecule type" value="Genomic_DNA"/>
</dbReference>